<evidence type="ECO:0000313" key="3">
    <source>
        <dbReference type="EMBL" id="GFN01573.1"/>
    </source>
</evidence>
<dbReference type="PANTHER" id="PTHR12147">
    <property type="entry name" value="METALLOPEPTIDASE M28 FAMILY MEMBER"/>
    <property type="match status" value="1"/>
</dbReference>
<proteinExistence type="predicted"/>
<name>A0A7J0CGD6_STRMI</name>
<dbReference type="Proteomes" id="UP000498740">
    <property type="component" value="Unassembled WGS sequence"/>
</dbReference>
<dbReference type="GO" id="GO:0006508">
    <property type="term" value="P:proteolysis"/>
    <property type="evidence" value="ECO:0007669"/>
    <property type="project" value="InterPro"/>
</dbReference>
<dbReference type="AlphaFoldDB" id="A0A7J0CGD6"/>
<evidence type="ECO:0000256" key="1">
    <source>
        <dbReference type="SAM" id="MobiDB-lite"/>
    </source>
</evidence>
<comment type="caution">
    <text evidence="3">The sequence shown here is derived from an EMBL/GenBank/DDBJ whole genome shotgun (WGS) entry which is preliminary data.</text>
</comment>
<gene>
    <name evidence="3" type="ORF">Smic_01290</name>
</gene>
<feature type="compositionally biased region" description="Low complexity" evidence="1">
    <location>
        <begin position="364"/>
        <end position="373"/>
    </location>
</feature>
<feature type="compositionally biased region" description="Polar residues" evidence="1">
    <location>
        <begin position="376"/>
        <end position="388"/>
    </location>
</feature>
<dbReference type="InterPro" id="IPR045175">
    <property type="entry name" value="M28_fam"/>
</dbReference>
<evidence type="ECO:0000313" key="4">
    <source>
        <dbReference type="Proteomes" id="UP000498740"/>
    </source>
</evidence>
<protein>
    <recommendedName>
        <fullName evidence="2">Peptidase M28 domain-containing protein</fullName>
    </recommendedName>
</protein>
<dbReference type="SUPFAM" id="SSF53187">
    <property type="entry name" value="Zn-dependent exopeptidases"/>
    <property type="match status" value="1"/>
</dbReference>
<dbReference type="Pfam" id="PF04389">
    <property type="entry name" value="Peptidase_M28"/>
    <property type="match status" value="1"/>
</dbReference>
<dbReference type="GO" id="GO:0008235">
    <property type="term" value="F:metalloexopeptidase activity"/>
    <property type="evidence" value="ECO:0007669"/>
    <property type="project" value="InterPro"/>
</dbReference>
<organism evidence="3 4">
    <name type="scientific">Streptomyces microflavus</name>
    <name type="common">Streptomyces lipmanii</name>
    <dbReference type="NCBI Taxonomy" id="1919"/>
    <lineage>
        <taxon>Bacteria</taxon>
        <taxon>Bacillati</taxon>
        <taxon>Actinomycetota</taxon>
        <taxon>Actinomycetes</taxon>
        <taxon>Kitasatosporales</taxon>
        <taxon>Streptomycetaceae</taxon>
        <taxon>Streptomyces</taxon>
    </lineage>
</organism>
<evidence type="ECO:0000259" key="2">
    <source>
        <dbReference type="Pfam" id="PF04389"/>
    </source>
</evidence>
<feature type="domain" description="Peptidase M28" evidence="2">
    <location>
        <begin position="211"/>
        <end position="326"/>
    </location>
</feature>
<feature type="compositionally biased region" description="Basic and acidic residues" evidence="1">
    <location>
        <begin position="416"/>
        <end position="439"/>
    </location>
</feature>
<reference evidence="3 4" key="1">
    <citation type="submission" date="2020-05" db="EMBL/GenBank/DDBJ databases">
        <title>Whole genome shotgun sequence of Streptomyces microflavus NBRC 13062.</title>
        <authorList>
            <person name="Komaki H."/>
            <person name="Tamura T."/>
        </authorList>
    </citation>
    <scope>NUCLEOTIDE SEQUENCE [LARGE SCALE GENOMIC DNA]</scope>
    <source>
        <strain evidence="3 4">NBRC 13062</strain>
    </source>
</reference>
<sequence length="483" mass="50733">MTGTAHDQGPTAASGPADSFDTERALATLRSLCVPDMAGRAPGSAGHDRATRFLVSELTGSGLSPVLEHFAISGVLRLSAPPYCRADGPEGVRDLVHRAEFAEHPRSAPMPAPVSGVASAEPGPGRWAIVRGPSQGPDFAELADELTARGVVGILVAQHADASGYLTKRVQGPPPVQLPVVALLPELLDAVTDAAVTAHVPLERVPAVGANIIATLPGRAPDARPILLSAHYDGVGSDPELHFPCAGDNASGAAVLCETARVLSRAEPLSRPLIFALLDAEEMGTLGSGHHARQLSEAKVRPDVLNIDMAGKFNGKVAVELGRPTRRPTASSQRSMRPAGTWASPSTPLPSHPTTGVTPPRASPPRASGSARRTTTHPSTARSGSSPTPCARRDSSRWPRSVISPPTADPPTVPLHPEEPLHGDHAPAVRLDPAHPARPERRRAPRRLLQELPGLLRRRLRPRRPGTQNACCRRSLRGPDAGP</sequence>
<accession>A0A7J0CGD6</accession>
<dbReference type="PANTHER" id="PTHR12147:SF26">
    <property type="entry name" value="PEPTIDASE M28 DOMAIN-CONTAINING PROTEIN"/>
    <property type="match status" value="1"/>
</dbReference>
<dbReference type="Gene3D" id="3.40.630.10">
    <property type="entry name" value="Zn peptidases"/>
    <property type="match status" value="1"/>
</dbReference>
<dbReference type="EMBL" id="BLWD01000001">
    <property type="protein sequence ID" value="GFN01573.1"/>
    <property type="molecule type" value="Genomic_DNA"/>
</dbReference>
<dbReference type="InterPro" id="IPR007484">
    <property type="entry name" value="Peptidase_M28"/>
</dbReference>
<feature type="region of interest" description="Disordered" evidence="1">
    <location>
        <begin position="318"/>
        <end position="483"/>
    </location>
</feature>